<sequence length="206" mass="22398">MALIRTIGCLLAMLAGSVPALWAQLPVVERLEQAHPFVNYTELGGLFGRVAYPSGFGSPTEQVENKVSLTIQTFNGVQLRPRLAVGGVVGVDWYANALLLPVGAGLRYDLTRVEQNGVNLFVSADVGYGLTWLNRASTGNELTKGGLMLNPGLGLRFGKPGKGAFLLSLSYKRQTVDANKPLGWNDIRRDEHRVYNRLAVRLGLSF</sequence>
<evidence type="ECO:0000313" key="2">
    <source>
        <dbReference type="EMBL" id="PRY35502.1"/>
    </source>
</evidence>
<evidence type="ECO:0000313" key="3">
    <source>
        <dbReference type="Proteomes" id="UP000238375"/>
    </source>
</evidence>
<dbReference type="RefSeq" id="WP_211300871.1">
    <property type="nucleotide sequence ID" value="NZ_PVTE01000014.1"/>
</dbReference>
<name>A0A2T0SQ01_9BACT</name>
<keyword evidence="3" id="KW-1185">Reference proteome</keyword>
<gene>
    <name evidence="2" type="ORF">CLV58_11487</name>
</gene>
<dbReference type="EMBL" id="PVTE01000014">
    <property type="protein sequence ID" value="PRY35502.1"/>
    <property type="molecule type" value="Genomic_DNA"/>
</dbReference>
<feature type="signal peptide" evidence="1">
    <location>
        <begin position="1"/>
        <end position="23"/>
    </location>
</feature>
<dbReference type="AlphaFoldDB" id="A0A2T0SQ01"/>
<evidence type="ECO:0008006" key="4">
    <source>
        <dbReference type="Google" id="ProtNLM"/>
    </source>
</evidence>
<reference evidence="2 3" key="1">
    <citation type="submission" date="2018-03" db="EMBL/GenBank/DDBJ databases">
        <title>Genomic Encyclopedia of Archaeal and Bacterial Type Strains, Phase II (KMG-II): from individual species to whole genera.</title>
        <authorList>
            <person name="Goeker M."/>
        </authorList>
    </citation>
    <scope>NUCLEOTIDE SEQUENCE [LARGE SCALE GENOMIC DNA]</scope>
    <source>
        <strain evidence="2 3">DSM 28354</strain>
    </source>
</reference>
<feature type="chain" id="PRO_5015560067" description="Outer membrane protein with beta-barrel domain" evidence="1">
    <location>
        <begin position="24"/>
        <end position="206"/>
    </location>
</feature>
<accession>A0A2T0SQ01</accession>
<protein>
    <recommendedName>
        <fullName evidence="4">Outer membrane protein with beta-barrel domain</fullName>
    </recommendedName>
</protein>
<organism evidence="2 3">
    <name type="scientific">Spirosoma oryzae</name>
    <dbReference type="NCBI Taxonomy" id="1469603"/>
    <lineage>
        <taxon>Bacteria</taxon>
        <taxon>Pseudomonadati</taxon>
        <taxon>Bacteroidota</taxon>
        <taxon>Cytophagia</taxon>
        <taxon>Cytophagales</taxon>
        <taxon>Cytophagaceae</taxon>
        <taxon>Spirosoma</taxon>
    </lineage>
</organism>
<keyword evidence="1" id="KW-0732">Signal</keyword>
<evidence type="ECO:0000256" key="1">
    <source>
        <dbReference type="SAM" id="SignalP"/>
    </source>
</evidence>
<dbReference type="Proteomes" id="UP000238375">
    <property type="component" value="Unassembled WGS sequence"/>
</dbReference>
<proteinExistence type="predicted"/>
<comment type="caution">
    <text evidence="2">The sequence shown here is derived from an EMBL/GenBank/DDBJ whole genome shotgun (WGS) entry which is preliminary data.</text>
</comment>